<dbReference type="InParanoid" id="A0A1Y1YHF4"/>
<evidence type="ECO:0000256" key="1">
    <source>
        <dbReference type="SAM" id="MobiDB-lite"/>
    </source>
</evidence>
<accession>A0A1Y1YHF4</accession>
<name>A0A1Y1YHF4_9FUNG</name>
<dbReference type="EMBL" id="MCFE01000135">
    <property type="protein sequence ID" value="ORX97313.1"/>
    <property type="molecule type" value="Genomic_DNA"/>
</dbReference>
<evidence type="ECO:0000313" key="2">
    <source>
        <dbReference type="EMBL" id="ORX97313.1"/>
    </source>
</evidence>
<feature type="compositionally biased region" description="Polar residues" evidence="1">
    <location>
        <begin position="8"/>
        <end position="28"/>
    </location>
</feature>
<organism evidence="2 3">
    <name type="scientific">Basidiobolus meristosporus CBS 931.73</name>
    <dbReference type="NCBI Taxonomy" id="1314790"/>
    <lineage>
        <taxon>Eukaryota</taxon>
        <taxon>Fungi</taxon>
        <taxon>Fungi incertae sedis</taxon>
        <taxon>Zoopagomycota</taxon>
        <taxon>Entomophthoromycotina</taxon>
        <taxon>Basidiobolomycetes</taxon>
        <taxon>Basidiobolales</taxon>
        <taxon>Basidiobolaceae</taxon>
        <taxon>Basidiobolus</taxon>
    </lineage>
</organism>
<reference evidence="2 3" key="1">
    <citation type="submission" date="2016-07" db="EMBL/GenBank/DDBJ databases">
        <title>Pervasive Adenine N6-methylation of Active Genes in Fungi.</title>
        <authorList>
            <consortium name="DOE Joint Genome Institute"/>
            <person name="Mondo S.J."/>
            <person name="Dannebaum R.O."/>
            <person name="Kuo R.C."/>
            <person name="Labutti K."/>
            <person name="Haridas S."/>
            <person name="Kuo A."/>
            <person name="Salamov A."/>
            <person name="Ahrendt S.R."/>
            <person name="Lipzen A."/>
            <person name="Sullivan W."/>
            <person name="Andreopoulos W.B."/>
            <person name="Clum A."/>
            <person name="Lindquist E."/>
            <person name="Daum C."/>
            <person name="Ramamoorthy G.K."/>
            <person name="Gryganskyi A."/>
            <person name="Culley D."/>
            <person name="Magnuson J.K."/>
            <person name="James T.Y."/>
            <person name="O'Malley M.A."/>
            <person name="Stajich J.E."/>
            <person name="Spatafora J.W."/>
            <person name="Visel A."/>
            <person name="Grigoriev I.V."/>
        </authorList>
    </citation>
    <scope>NUCLEOTIDE SEQUENCE [LARGE SCALE GENOMIC DNA]</scope>
    <source>
        <strain evidence="2 3">CBS 931.73</strain>
    </source>
</reference>
<protein>
    <submittedName>
        <fullName evidence="2">Uncharacterized protein</fullName>
    </submittedName>
</protein>
<keyword evidence="3" id="KW-1185">Reference proteome</keyword>
<proteinExistence type="predicted"/>
<sequence>MSKDEPKTTNVSLEETKSGNQPEESTTWFTGNFRSNFKHVFAHLLNEEPPQETGPVHKQPEVQRSKEQFCIQWCSQTRSQTEQSTGPDCRMWCVRRVEEETNWNPFSGIHLYSVHGFNKCQEQIEGQCFAKMDTPQQPATWTRASYHLDIGEKSEQFKEEAVRIVKKTFGPGYEWGRRYLMSWQDGTQARFFDRFTTSIKQGDGLDLAKKSLSKIMESLRGEK</sequence>
<gene>
    <name evidence="2" type="ORF">K493DRAFT_14798</name>
</gene>
<feature type="region of interest" description="Disordered" evidence="1">
    <location>
        <begin position="1"/>
        <end position="28"/>
    </location>
</feature>
<comment type="caution">
    <text evidence="2">The sequence shown here is derived from an EMBL/GenBank/DDBJ whole genome shotgun (WGS) entry which is preliminary data.</text>
</comment>
<evidence type="ECO:0000313" key="3">
    <source>
        <dbReference type="Proteomes" id="UP000193498"/>
    </source>
</evidence>
<dbReference type="AlphaFoldDB" id="A0A1Y1YHF4"/>
<dbReference type="Proteomes" id="UP000193498">
    <property type="component" value="Unassembled WGS sequence"/>
</dbReference>
<dbReference type="OrthoDB" id="5569779at2759"/>